<name>A0ABQ5IYW4_9ASTR</name>
<organism evidence="2 3">
    <name type="scientific">Tanacetum coccineum</name>
    <dbReference type="NCBI Taxonomy" id="301880"/>
    <lineage>
        <taxon>Eukaryota</taxon>
        <taxon>Viridiplantae</taxon>
        <taxon>Streptophyta</taxon>
        <taxon>Embryophyta</taxon>
        <taxon>Tracheophyta</taxon>
        <taxon>Spermatophyta</taxon>
        <taxon>Magnoliopsida</taxon>
        <taxon>eudicotyledons</taxon>
        <taxon>Gunneridae</taxon>
        <taxon>Pentapetalae</taxon>
        <taxon>asterids</taxon>
        <taxon>campanulids</taxon>
        <taxon>Asterales</taxon>
        <taxon>Asteraceae</taxon>
        <taxon>Asteroideae</taxon>
        <taxon>Anthemideae</taxon>
        <taxon>Anthemidinae</taxon>
        <taxon>Tanacetum</taxon>
    </lineage>
</organism>
<reference evidence="2" key="2">
    <citation type="submission" date="2022-01" db="EMBL/GenBank/DDBJ databases">
        <authorList>
            <person name="Yamashiro T."/>
            <person name="Shiraishi A."/>
            <person name="Satake H."/>
            <person name="Nakayama K."/>
        </authorList>
    </citation>
    <scope>NUCLEOTIDE SEQUENCE</scope>
</reference>
<dbReference type="Pfam" id="PF25597">
    <property type="entry name" value="SH3_retrovirus"/>
    <property type="match status" value="1"/>
</dbReference>
<keyword evidence="3" id="KW-1185">Reference proteome</keyword>
<evidence type="ECO:0000313" key="2">
    <source>
        <dbReference type="EMBL" id="GJU05415.1"/>
    </source>
</evidence>
<proteinExistence type="predicted"/>
<evidence type="ECO:0000313" key="3">
    <source>
        <dbReference type="Proteomes" id="UP001151760"/>
    </source>
</evidence>
<evidence type="ECO:0000259" key="1">
    <source>
        <dbReference type="Pfam" id="PF25597"/>
    </source>
</evidence>
<protein>
    <submittedName>
        <fullName evidence="2">Retrovirus-related pol polyprotein from transposon TNT 1-94</fullName>
    </submittedName>
</protein>
<accession>A0ABQ5IYW4</accession>
<dbReference type="Proteomes" id="UP001151760">
    <property type="component" value="Unassembled WGS sequence"/>
</dbReference>
<dbReference type="EMBL" id="BQNB010021346">
    <property type="protein sequence ID" value="GJU05415.1"/>
    <property type="molecule type" value="Genomic_DNA"/>
</dbReference>
<gene>
    <name evidence="2" type="ORF">Tco_1121845</name>
</gene>
<dbReference type="InterPro" id="IPR057670">
    <property type="entry name" value="SH3_retrovirus"/>
</dbReference>
<reference evidence="2" key="1">
    <citation type="journal article" date="2022" name="Int. J. Mol. Sci.">
        <title>Draft Genome of Tanacetum Coccineum: Genomic Comparison of Closely Related Tanacetum-Family Plants.</title>
        <authorList>
            <person name="Yamashiro T."/>
            <person name="Shiraishi A."/>
            <person name="Nakayama K."/>
            <person name="Satake H."/>
        </authorList>
    </citation>
    <scope>NUCLEOTIDE SEQUENCE</scope>
</reference>
<feature type="domain" description="Retroviral polymerase SH3-like" evidence="1">
    <location>
        <begin position="16"/>
        <end position="70"/>
    </location>
</feature>
<comment type="caution">
    <text evidence="2">The sequence shown here is derived from an EMBL/GenBank/DDBJ whole genome shotgun (WGS) entry which is preliminary data.</text>
</comment>
<sequence>MHNKKPDLSFLYVFGSLCYLTNDNEDLGKLDAKDDIGIFVGYAPTKKAFRIYNRRTLKIIKTIHVTFNELIAMASKQFSSRLEIHSMTPATSSSGLVSNPVSQQPCIPPKRDDWDCLFQPMFDEYFNPLAIDVSPVPKADALRVVVLFDSLVSTSINLDAPLTSSTSQESSSNVRQTHTIIEHLGRRTKDHPIANVIEDPSRSISMRKQLETNAMWCYFDAFLTSIELKNFKQAMTESLLIDAMQEEIHEFEGLEVFGIGAVSR</sequence>